<organism evidence="2 3">
    <name type="scientific">Methylobacterium gossipiicola</name>
    <dbReference type="NCBI Taxonomy" id="582675"/>
    <lineage>
        <taxon>Bacteria</taxon>
        <taxon>Pseudomonadati</taxon>
        <taxon>Pseudomonadota</taxon>
        <taxon>Alphaproteobacteria</taxon>
        <taxon>Hyphomicrobiales</taxon>
        <taxon>Methylobacteriaceae</taxon>
        <taxon>Methylobacterium</taxon>
    </lineage>
</organism>
<dbReference type="PANTHER" id="PTHR30535:SF34">
    <property type="entry name" value="MOLYBDATE-BINDING PROTEIN MOLA"/>
    <property type="match status" value="1"/>
</dbReference>
<dbReference type="SUPFAM" id="SSF53807">
    <property type="entry name" value="Helical backbone' metal receptor"/>
    <property type="match status" value="1"/>
</dbReference>
<dbReference type="Pfam" id="PF01497">
    <property type="entry name" value="Peripla_BP_2"/>
    <property type="match status" value="1"/>
</dbReference>
<dbReference type="Gene3D" id="3.40.50.1980">
    <property type="entry name" value="Nitrogenase molybdenum iron protein domain"/>
    <property type="match status" value="2"/>
</dbReference>
<dbReference type="PROSITE" id="PS50983">
    <property type="entry name" value="FE_B12_PBP"/>
    <property type="match status" value="1"/>
</dbReference>
<proteinExistence type="predicted"/>
<dbReference type="STRING" id="582675.SAMN05192565_11283"/>
<dbReference type="AlphaFoldDB" id="A0A1I2UYT7"/>
<dbReference type="EMBL" id="FOPM01000012">
    <property type="protein sequence ID" value="SFG82083.1"/>
    <property type="molecule type" value="Genomic_DNA"/>
</dbReference>
<keyword evidence="3" id="KW-1185">Reference proteome</keyword>
<evidence type="ECO:0000313" key="2">
    <source>
        <dbReference type="EMBL" id="SFG82083.1"/>
    </source>
</evidence>
<dbReference type="InterPro" id="IPR050902">
    <property type="entry name" value="ABC_Transporter_SBP"/>
</dbReference>
<dbReference type="CDD" id="cd01144">
    <property type="entry name" value="BtuF"/>
    <property type="match status" value="1"/>
</dbReference>
<dbReference type="PANTHER" id="PTHR30535">
    <property type="entry name" value="VITAMIN B12-BINDING PROTEIN"/>
    <property type="match status" value="1"/>
</dbReference>
<evidence type="ECO:0000259" key="1">
    <source>
        <dbReference type="PROSITE" id="PS50983"/>
    </source>
</evidence>
<reference evidence="3" key="1">
    <citation type="submission" date="2016-10" db="EMBL/GenBank/DDBJ databases">
        <authorList>
            <person name="Varghese N."/>
            <person name="Submissions S."/>
        </authorList>
    </citation>
    <scope>NUCLEOTIDE SEQUENCE [LARGE SCALE GENOMIC DNA]</scope>
    <source>
        <strain evidence="3">Gh-105</strain>
    </source>
</reference>
<gene>
    <name evidence="2" type="ORF">SAMN05192565_11283</name>
</gene>
<dbReference type="Proteomes" id="UP000199229">
    <property type="component" value="Unassembled WGS sequence"/>
</dbReference>
<dbReference type="InterPro" id="IPR002491">
    <property type="entry name" value="ABC_transptr_periplasmic_BD"/>
</dbReference>
<name>A0A1I2UYT7_9HYPH</name>
<accession>A0A1I2UYT7</accession>
<evidence type="ECO:0000313" key="3">
    <source>
        <dbReference type="Proteomes" id="UP000199229"/>
    </source>
</evidence>
<protein>
    <submittedName>
        <fullName evidence="2">Iron complex transport system substrate-binding protein</fullName>
    </submittedName>
</protein>
<sequence length="359" mass="39261">MHLMLWRPMRRFPPERIVCLTEETVETLYLLGEQDRIVGVSGYAVRPPQVRREKPRVSAFTSADIPKILALAPDLVLTFSDLQAGIVSDLIRAGIAVHAFNHRDVAGILAMIRTVGALVDARDKAEALALGYENRLARVAAQARGQARLRVYFEEWDEPLISGIGWVCDLIDIAGGNDVFPNLARQPAAKDRIVAPEAVLEAAPEVILASWCGKKVVPSRIAGRSGWSAIPAVVNGRIVEIKSPLILQPGPAALTDGLDAILQALGHPLLDDDPYPLTPALGIAAAPWRLTERHRTQLLKVPDEGWIEGTRLDARSLEVLVRRGWIRRAHADPLGRARRDGYQRTEAARLALGITTAPP</sequence>
<feature type="domain" description="Fe/B12 periplasmic-binding" evidence="1">
    <location>
        <begin position="16"/>
        <end position="269"/>
    </location>
</feature>